<evidence type="ECO:0000313" key="2">
    <source>
        <dbReference type="Proteomes" id="UP000664844"/>
    </source>
</evidence>
<evidence type="ECO:0000313" key="1">
    <source>
        <dbReference type="EMBL" id="MBO0347970.1"/>
    </source>
</evidence>
<dbReference type="InterPro" id="IPR014964">
    <property type="entry name" value="DUF1830"/>
</dbReference>
<gene>
    <name evidence="1" type="ORF">J0895_02390</name>
</gene>
<dbReference type="Proteomes" id="UP000664844">
    <property type="component" value="Unassembled WGS sequence"/>
</dbReference>
<dbReference type="Pfam" id="PF08865">
    <property type="entry name" value="DUF1830"/>
    <property type="match status" value="1"/>
</dbReference>
<keyword evidence="2" id="KW-1185">Reference proteome</keyword>
<protein>
    <submittedName>
        <fullName evidence="1">DUF1830 domain-containing protein</fullName>
    </submittedName>
</protein>
<comment type="caution">
    <text evidence="1">The sequence shown here is derived from an EMBL/GenBank/DDBJ whole genome shotgun (WGS) entry which is preliminary data.</text>
</comment>
<dbReference type="RefSeq" id="WP_207086543.1">
    <property type="nucleotide sequence ID" value="NZ_JAFLQW010000057.1"/>
</dbReference>
<proteinExistence type="predicted"/>
<organism evidence="1 2">
    <name type="scientific">Phormidium pseudopriestleyi FRX01</name>
    <dbReference type="NCBI Taxonomy" id="1759528"/>
    <lineage>
        <taxon>Bacteria</taxon>
        <taxon>Bacillati</taxon>
        <taxon>Cyanobacteriota</taxon>
        <taxon>Cyanophyceae</taxon>
        <taxon>Oscillatoriophycideae</taxon>
        <taxon>Oscillatoriales</taxon>
        <taxon>Oscillatoriaceae</taxon>
        <taxon>Phormidium</taxon>
    </lineage>
</organism>
<sequence length="86" mass="9580">MAQLQAPETAIGNSTEILCCYVNMTSKIQIIRICNIANWYFERVMFPGQRLLFKATKQSLLEVHTGGTAGAILSDTIPCDRLICDE</sequence>
<accession>A0ABS3FLJ7</accession>
<dbReference type="EMBL" id="JAFLQW010000057">
    <property type="protein sequence ID" value="MBO0347970.1"/>
    <property type="molecule type" value="Genomic_DNA"/>
</dbReference>
<reference evidence="1 2" key="1">
    <citation type="submission" date="2021-03" db="EMBL/GenBank/DDBJ databases">
        <title>Metabolic Capacity of the Antarctic Cyanobacterium Phormidium pseudopriestleyi that Sustains Oxygenic Photosynthesis in the Presence of Hydrogen Sulfide.</title>
        <authorList>
            <person name="Lumian J.E."/>
            <person name="Jungblut A.D."/>
            <person name="Dillon M.L."/>
            <person name="Hawes I."/>
            <person name="Doran P.T."/>
            <person name="Mackey T.J."/>
            <person name="Dick G.J."/>
            <person name="Grettenberger C.L."/>
            <person name="Sumner D.Y."/>
        </authorList>
    </citation>
    <scope>NUCLEOTIDE SEQUENCE [LARGE SCALE GENOMIC DNA]</scope>
    <source>
        <strain evidence="1 2">FRX01</strain>
    </source>
</reference>
<name>A0ABS3FLJ7_9CYAN</name>